<sequence length="448" mass="52688">MGKFRKAVYISFSGETRYIHQNEKSFFYQKDRSVDRTYEVNMHTQDYKRRQLFNTKIPFVRINFPFIEKGYRFEEEKYNLDKVKSNNQIAREMIGVHLSQLEPNSIIYVEGHGNKEDNFLTQEIKVPKKGLGQAYVEYKELADILESTIPVHARHHLQIRLYVCNATLFAKNLMSELHEKGFKSCSVVAYNETLLTGFNLTKPSKNVFNLGVAMGESRRKYVLQRNWQILRKRLPDNKIAYHNYGGELGEQPYREFKKQYMSDNERIKYGFEGLSSAQEEVILLQNTLFQSVAPYIDNYEKSFYHGVKHRHGSNGHKRIRCFCERINSISTESIVENKITPEIVIEKIFTEIKSFANKTGDYSRYSGNININDSSGMTFILKGLNEFCKLHRNIVSEKLKLYLCNIIKPNNFKKRLEYEFGQPSFVFLDLQDKANRQYYLNNIQNLDL</sequence>
<protein>
    <submittedName>
        <fullName evidence="1">Uncharacterized protein</fullName>
    </submittedName>
</protein>
<dbReference type="EMBL" id="CP038241">
    <property type="protein sequence ID" value="QIV96373.1"/>
    <property type="molecule type" value="Genomic_DNA"/>
</dbReference>
<name>A0AAE6YI89_9GAMM</name>
<reference evidence="1 2" key="1">
    <citation type="submission" date="2019-03" db="EMBL/GenBank/DDBJ databases">
        <title>Complete Genome Sequence of Allofrancisella inopinata Strain SYSU YG23 Isolated from Water-Cooling Systems in China.</title>
        <authorList>
            <person name="Ohrman C."/>
            <person name="Uneklint I."/>
            <person name="Sjodin A."/>
        </authorList>
    </citation>
    <scope>NUCLEOTIDE SEQUENCE [LARGE SCALE GENOMIC DNA]</scope>
    <source>
        <strain evidence="1 2">SYSU YG23</strain>
    </source>
</reference>
<evidence type="ECO:0000313" key="1">
    <source>
        <dbReference type="EMBL" id="QIV96373.1"/>
    </source>
</evidence>
<accession>A0AAE6YI89</accession>
<dbReference type="KEGG" id="aii:E4K63_05850"/>
<organism evidence="1 2">
    <name type="scientific">Allofrancisella inopinata</name>
    <dbReference type="NCBI Taxonomy" id="1085647"/>
    <lineage>
        <taxon>Bacteria</taxon>
        <taxon>Pseudomonadati</taxon>
        <taxon>Pseudomonadota</taxon>
        <taxon>Gammaproteobacteria</taxon>
        <taxon>Thiotrichales</taxon>
        <taxon>Francisellaceae</taxon>
        <taxon>Allofrancisella</taxon>
    </lineage>
</organism>
<proteinExistence type="predicted"/>
<gene>
    <name evidence="1" type="ORF">E4K63_05850</name>
</gene>
<dbReference type="AlphaFoldDB" id="A0AAE6YI89"/>
<evidence type="ECO:0000313" key="2">
    <source>
        <dbReference type="Proteomes" id="UP000502004"/>
    </source>
</evidence>
<keyword evidence="2" id="KW-1185">Reference proteome</keyword>
<dbReference type="Proteomes" id="UP000502004">
    <property type="component" value="Chromosome"/>
</dbReference>
<dbReference type="RefSeq" id="WP_133941003.1">
    <property type="nucleotide sequence ID" value="NZ_CP038241.1"/>
</dbReference>